<protein>
    <submittedName>
        <fullName evidence="1">Predicted GTPase</fullName>
    </submittedName>
</protein>
<keyword evidence="2" id="KW-1185">Reference proteome</keyword>
<dbReference type="KEGG" id="zpl:ZBT109_1045"/>
<evidence type="ECO:0000313" key="2">
    <source>
        <dbReference type="Proteomes" id="UP000267342"/>
    </source>
</evidence>
<proteinExistence type="predicted"/>
<dbReference type="AlphaFoldDB" id="A0A348HDW0"/>
<accession>A0A348HDW0</accession>
<gene>
    <name evidence="1" type="ORF">ZBT109_1045</name>
</gene>
<name>A0A348HDW0_9GAMM</name>
<evidence type="ECO:0000313" key="1">
    <source>
        <dbReference type="EMBL" id="BBG29812.1"/>
    </source>
</evidence>
<dbReference type="Proteomes" id="UP000267342">
    <property type="component" value="Chromosome"/>
</dbReference>
<dbReference type="EMBL" id="AP018933">
    <property type="protein sequence ID" value="BBG29812.1"/>
    <property type="molecule type" value="Genomic_DNA"/>
</dbReference>
<sequence>MEGIVMTRQERLNVIRTAAEHRRLINETARRQFDLNANDLRARSHWLAQTAAMMSQPSLGL</sequence>
<reference evidence="1 2" key="1">
    <citation type="submission" date="2018-09" db="EMBL/GenBank/DDBJ databases">
        <title>Zymobacter palmae IAM14233 (=T109) whole genome analysis.</title>
        <authorList>
            <person name="Yanase H."/>
        </authorList>
    </citation>
    <scope>NUCLEOTIDE SEQUENCE [LARGE SCALE GENOMIC DNA]</scope>
    <source>
        <strain evidence="1 2">IAM14233</strain>
    </source>
</reference>
<organism evidence="1 2">
    <name type="scientific">Zymobacter palmae</name>
    <dbReference type="NCBI Taxonomy" id="33074"/>
    <lineage>
        <taxon>Bacteria</taxon>
        <taxon>Pseudomonadati</taxon>
        <taxon>Pseudomonadota</taxon>
        <taxon>Gammaproteobacteria</taxon>
        <taxon>Oceanospirillales</taxon>
        <taxon>Halomonadaceae</taxon>
        <taxon>Zymobacter group</taxon>
        <taxon>Zymobacter</taxon>
    </lineage>
</organism>